<dbReference type="GO" id="GO:0000981">
    <property type="term" value="F:DNA-binding transcription factor activity, RNA polymerase II-specific"/>
    <property type="evidence" value="ECO:0007669"/>
    <property type="project" value="TreeGrafter"/>
</dbReference>
<evidence type="ECO:0000256" key="4">
    <source>
        <dbReference type="ARBA" id="ARBA00023242"/>
    </source>
</evidence>
<dbReference type="Proteomes" id="UP000198287">
    <property type="component" value="Unassembled WGS sequence"/>
</dbReference>
<evidence type="ECO:0000256" key="5">
    <source>
        <dbReference type="SAM" id="MobiDB-lite"/>
    </source>
</evidence>
<evidence type="ECO:0000313" key="8">
    <source>
        <dbReference type="Proteomes" id="UP000198287"/>
    </source>
</evidence>
<reference evidence="7 8" key="1">
    <citation type="submission" date="2015-12" db="EMBL/GenBank/DDBJ databases">
        <title>The genome of Folsomia candida.</title>
        <authorList>
            <person name="Faddeeva A."/>
            <person name="Derks M.F."/>
            <person name="Anvar Y."/>
            <person name="Smit S."/>
            <person name="Van Straalen N."/>
            <person name="Roelofs D."/>
        </authorList>
    </citation>
    <scope>NUCLEOTIDE SEQUENCE [LARGE SCALE GENOMIC DNA]</scope>
    <source>
        <strain evidence="7 8">VU population</strain>
        <tissue evidence="7">Whole body</tissue>
    </source>
</reference>
<dbReference type="OrthoDB" id="10029800at2759"/>
<keyword evidence="8" id="KW-1185">Reference proteome</keyword>
<keyword evidence="4" id="KW-0539">Nucleus</keyword>
<evidence type="ECO:0000259" key="6">
    <source>
        <dbReference type="PROSITE" id="PS51062"/>
    </source>
</evidence>
<feature type="region of interest" description="Disordered" evidence="5">
    <location>
        <begin position="141"/>
        <end position="161"/>
    </location>
</feature>
<dbReference type="GO" id="GO:0005634">
    <property type="term" value="C:nucleus"/>
    <property type="evidence" value="ECO:0007669"/>
    <property type="project" value="UniProtKB-SubCell"/>
</dbReference>
<evidence type="ECO:0000256" key="3">
    <source>
        <dbReference type="ARBA" id="ARBA00023163"/>
    </source>
</evidence>
<feature type="compositionally biased region" description="Low complexity" evidence="5">
    <location>
        <begin position="146"/>
        <end position="161"/>
    </location>
</feature>
<gene>
    <name evidence="7" type="ORF">Fcan01_14234</name>
</gene>
<dbReference type="EMBL" id="LNIX01000008">
    <property type="protein sequence ID" value="OXA51280.1"/>
    <property type="molecule type" value="Genomic_DNA"/>
</dbReference>
<dbReference type="Gene3D" id="2.60.40.720">
    <property type="match status" value="1"/>
</dbReference>
<evidence type="ECO:0000313" key="7">
    <source>
        <dbReference type="EMBL" id="OXA51280.1"/>
    </source>
</evidence>
<dbReference type="InterPro" id="IPR012346">
    <property type="entry name" value="p53/RUNT-type_TF_DNA-bd_sf"/>
</dbReference>
<proteinExistence type="predicted"/>
<dbReference type="GO" id="GO:0000978">
    <property type="term" value="F:RNA polymerase II cis-regulatory region sequence-specific DNA binding"/>
    <property type="evidence" value="ECO:0007669"/>
    <property type="project" value="TreeGrafter"/>
</dbReference>
<dbReference type="SUPFAM" id="SSF49417">
    <property type="entry name" value="p53-like transcription factors"/>
    <property type="match status" value="1"/>
</dbReference>
<dbReference type="InterPro" id="IPR013524">
    <property type="entry name" value="Runt_dom"/>
</dbReference>
<dbReference type="GO" id="GO:0005524">
    <property type="term" value="F:ATP binding"/>
    <property type="evidence" value="ECO:0007669"/>
    <property type="project" value="InterPro"/>
</dbReference>
<name>A0A226E1X3_FOLCA</name>
<dbReference type="InterPro" id="IPR008967">
    <property type="entry name" value="p53-like_TF_DNA-bd_sf"/>
</dbReference>
<feature type="domain" description="Runt" evidence="6">
    <location>
        <begin position="21"/>
        <end position="149"/>
    </location>
</feature>
<accession>A0A226E1X3</accession>
<keyword evidence="2" id="KW-0805">Transcription regulation</keyword>
<organism evidence="7 8">
    <name type="scientific">Folsomia candida</name>
    <name type="common">Springtail</name>
    <dbReference type="NCBI Taxonomy" id="158441"/>
    <lineage>
        <taxon>Eukaryota</taxon>
        <taxon>Metazoa</taxon>
        <taxon>Ecdysozoa</taxon>
        <taxon>Arthropoda</taxon>
        <taxon>Hexapoda</taxon>
        <taxon>Collembola</taxon>
        <taxon>Entomobryomorpha</taxon>
        <taxon>Isotomoidea</taxon>
        <taxon>Isotomidae</taxon>
        <taxon>Proisotominae</taxon>
        <taxon>Folsomia</taxon>
    </lineage>
</organism>
<evidence type="ECO:0000256" key="2">
    <source>
        <dbReference type="ARBA" id="ARBA00023015"/>
    </source>
</evidence>
<dbReference type="Pfam" id="PF00853">
    <property type="entry name" value="Runt"/>
    <property type="match status" value="1"/>
</dbReference>
<dbReference type="PROSITE" id="PS51062">
    <property type="entry name" value="RUNT"/>
    <property type="match status" value="1"/>
</dbReference>
<comment type="caution">
    <text evidence="7">The sequence shown here is derived from an EMBL/GenBank/DDBJ whole genome shotgun (WGS) entry which is preliminary data.</text>
</comment>
<comment type="subcellular location">
    <subcellularLocation>
        <location evidence="1">Nucleus</location>
    </subcellularLocation>
</comment>
<dbReference type="PANTHER" id="PTHR11950:SF31">
    <property type="entry name" value="SEGMENTATION PROTEIN RUNT"/>
    <property type="match status" value="1"/>
</dbReference>
<dbReference type="PRINTS" id="PR00967">
    <property type="entry name" value="ONCOGENEAML1"/>
</dbReference>
<dbReference type="PANTHER" id="PTHR11950">
    <property type="entry name" value="RUNT RELATED"/>
    <property type="match status" value="1"/>
</dbReference>
<protein>
    <submittedName>
        <fullName evidence="7">Runt-related transcription factor 1</fullName>
    </submittedName>
</protein>
<dbReference type="InterPro" id="IPR000040">
    <property type="entry name" value="AML1_Runt"/>
</dbReference>
<dbReference type="AlphaFoldDB" id="A0A226E1X3"/>
<sequence length="217" mass="24120">MTPKLGKMSGTENEYWWTDQALALALAEHPGELTRTGSPYFLCSLLPSHWRSNKTLPVAFKVIALGEVIDGTVVTIRAGNDENFCAEIRNSTAIMKNQVAKFNDLRFVGRSGRGQQHQFRGLTLGPRSFFPELELHRRKSASEYGTTNATTTTASNNNNSTGFSIKFSPTTSISSTSSNPNGKFANCSFFHNRLSSKYLSLIVFWGILTHFLLQFLI</sequence>
<keyword evidence="3" id="KW-0804">Transcription</keyword>
<dbReference type="STRING" id="158441.A0A226E1X3"/>
<evidence type="ECO:0000256" key="1">
    <source>
        <dbReference type="ARBA" id="ARBA00004123"/>
    </source>
</evidence>